<comment type="caution">
    <text evidence="3">The sequence shown here is derived from an EMBL/GenBank/DDBJ whole genome shotgun (WGS) entry which is preliminary data.</text>
</comment>
<feature type="compositionally biased region" description="Basic and acidic residues" evidence="1">
    <location>
        <begin position="24"/>
        <end position="77"/>
    </location>
</feature>
<evidence type="ECO:0000313" key="3">
    <source>
        <dbReference type="EMBL" id="CAB3404928.1"/>
    </source>
</evidence>
<evidence type="ECO:0000259" key="2">
    <source>
        <dbReference type="Pfam" id="PF24983"/>
    </source>
</evidence>
<feature type="domain" description="DUF7774" evidence="2">
    <location>
        <begin position="156"/>
        <end position="240"/>
    </location>
</feature>
<sequence length="289" mass="32920">MGKSKTKSASRSIGKWKLIPNQRSKSESKGLKSIEDEQKNKKRREKSEDKSKDEAEAKQKKEKEAKKNNEFEQHSVFEEVEGPAQPCQTQTHGVKNKMRWKIDVQPVDVNGDPKIPDIIEKIRILKKKGKHAKKEITSRSRESTDDDAFEDDIILCGRIMAMMRIGKLIEKEISESDQEILKNYCRCGGDEDKATPIIEKIVEKTLASVVAKNENCRTPTVPGELRMFAVEESKAKIPLTAVLHVRKDLLYVSWSKAAEIESETTDATWAMMTTKKKKEGDKESKEETK</sequence>
<dbReference type="PANTHER" id="PTHR38631">
    <property type="match status" value="1"/>
</dbReference>
<dbReference type="Pfam" id="PF24983">
    <property type="entry name" value="DUF7774"/>
    <property type="match status" value="1"/>
</dbReference>
<dbReference type="Proteomes" id="UP000494206">
    <property type="component" value="Unassembled WGS sequence"/>
</dbReference>
<keyword evidence="4" id="KW-1185">Reference proteome</keyword>
<protein>
    <recommendedName>
        <fullName evidence="2">DUF7774 domain-containing protein</fullName>
    </recommendedName>
</protein>
<gene>
    <name evidence="3" type="ORF">CBOVIS_LOCUS7187</name>
</gene>
<evidence type="ECO:0000313" key="4">
    <source>
        <dbReference type="Proteomes" id="UP000494206"/>
    </source>
</evidence>
<reference evidence="3 4" key="1">
    <citation type="submission" date="2020-04" db="EMBL/GenBank/DDBJ databases">
        <authorList>
            <person name="Laetsch R D."/>
            <person name="Stevens L."/>
            <person name="Kumar S."/>
            <person name="Blaxter L. M."/>
        </authorList>
    </citation>
    <scope>NUCLEOTIDE SEQUENCE [LARGE SCALE GENOMIC DNA]</scope>
</reference>
<dbReference type="PANTHER" id="PTHR38631:SF1">
    <property type="entry name" value="DUF2780 DOMAIN-CONTAINING PROTEIN-RELATED"/>
    <property type="match status" value="1"/>
</dbReference>
<dbReference type="EMBL" id="CADEPM010000004">
    <property type="protein sequence ID" value="CAB3404928.1"/>
    <property type="molecule type" value="Genomic_DNA"/>
</dbReference>
<dbReference type="InterPro" id="IPR056676">
    <property type="entry name" value="DUF7774"/>
</dbReference>
<organism evidence="3 4">
    <name type="scientific">Caenorhabditis bovis</name>
    <dbReference type="NCBI Taxonomy" id="2654633"/>
    <lineage>
        <taxon>Eukaryota</taxon>
        <taxon>Metazoa</taxon>
        <taxon>Ecdysozoa</taxon>
        <taxon>Nematoda</taxon>
        <taxon>Chromadorea</taxon>
        <taxon>Rhabditida</taxon>
        <taxon>Rhabditina</taxon>
        <taxon>Rhabditomorpha</taxon>
        <taxon>Rhabditoidea</taxon>
        <taxon>Rhabditidae</taxon>
        <taxon>Peloderinae</taxon>
        <taxon>Caenorhabditis</taxon>
    </lineage>
</organism>
<dbReference type="OrthoDB" id="5868784at2759"/>
<name>A0A8S1EXW3_9PELO</name>
<feature type="region of interest" description="Disordered" evidence="1">
    <location>
        <begin position="1"/>
        <end position="92"/>
    </location>
</feature>
<dbReference type="AlphaFoldDB" id="A0A8S1EXW3"/>
<proteinExistence type="predicted"/>
<evidence type="ECO:0000256" key="1">
    <source>
        <dbReference type="SAM" id="MobiDB-lite"/>
    </source>
</evidence>
<accession>A0A8S1EXW3</accession>